<dbReference type="EMBL" id="SWBR01000004">
    <property type="protein sequence ID" value="TKC06470.1"/>
    <property type="molecule type" value="Genomic_DNA"/>
</dbReference>
<name>A0A4U1CIE3_9SPHI</name>
<evidence type="ECO:0000313" key="2">
    <source>
        <dbReference type="Proteomes" id="UP000309488"/>
    </source>
</evidence>
<comment type="caution">
    <text evidence="1">The sequence shown here is derived from an EMBL/GenBank/DDBJ whole genome shotgun (WGS) entry which is preliminary data.</text>
</comment>
<sequence length="170" mass="19960">MHAEVPLNNIIKIDYTTVEWLKKIALKNLGLDNINKLRDRFEGQLYLDNFLKRSFLEIAFEKYTGIKFIDKLKKETYKNYVPSFIINKQTISLFSFTNGEYPKISTEEFDFAVFGMVNLEARQTELIGFLHKKEVVKYTYSDSLSPLTSRNYLGMFKTFDKILPINKLSL</sequence>
<evidence type="ECO:0000313" key="1">
    <source>
        <dbReference type="EMBL" id="TKC06470.1"/>
    </source>
</evidence>
<proteinExistence type="predicted"/>
<dbReference type="OrthoDB" id="1249520at2"/>
<dbReference type="Proteomes" id="UP000309488">
    <property type="component" value="Unassembled WGS sequence"/>
</dbReference>
<dbReference type="RefSeq" id="WP_136842463.1">
    <property type="nucleotide sequence ID" value="NZ_SWBR01000004.1"/>
</dbReference>
<accession>A0A4U1CIE3</accession>
<keyword evidence="2" id="KW-1185">Reference proteome</keyword>
<organism evidence="1 2">
    <name type="scientific">Pedobacter polaris</name>
    <dbReference type="NCBI Taxonomy" id="2571273"/>
    <lineage>
        <taxon>Bacteria</taxon>
        <taxon>Pseudomonadati</taxon>
        <taxon>Bacteroidota</taxon>
        <taxon>Sphingobacteriia</taxon>
        <taxon>Sphingobacteriales</taxon>
        <taxon>Sphingobacteriaceae</taxon>
        <taxon>Pedobacter</taxon>
    </lineage>
</organism>
<protein>
    <submittedName>
        <fullName evidence="1">Uncharacterized protein</fullName>
    </submittedName>
</protein>
<reference evidence="1 2" key="1">
    <citation type="submission" date="2019-04" db="EMBL/GenBank/DDBJ databases">
        <title>Pedobacter sp. RP-3-22 sp. nov., isolated from Arctic soil.</title>
        <authorList>
            <person name="Dahal R.H."/>
            <person name="Kim D.-U."/>
        </authorList>
    </citation>
    <scope>NUCLEOTIDE SEQUENCE [LARGE SCALE GENOMIC DNA]</scope>
    <source>
        <strain evidence="1 2">RP-3-22</strain>
    </source>
</reference>
<gene>
    <name evidence="1" type="ORF">FA048_14735</name>
</gene>
<dbReference type="AlphaFoldDB" id="A0A4U1CIE3"/>